<comment type="subcellular location">
    <subcellularLocation>
        <location evidence="1">Cell membrane</location>
        <topology evidence="1">Multi-pass membrane protein</topology>
    </subcellularLocation>
</comment>
<keyword evidence="6 8" id="KW-0472">Membrane</keyword>
<feature type="transmembrane region" description="Helical" evidence="8">
    <location>
        <begin position="81"/>
        <end position="99"/>
    </location>
</feature>
<evidence type="ECO:0000256" key="6">
    <source>
        <dbReference type="ARBA" id="ARBA00023136"/>
    </source>
</evidence>
<dbReference type="OrthoDB" id="9255759at2"/>
<name>A0A545SNH7_9RHOB</name>
<organism evidence="9 10">
    <name type="scientific">Aliiroseovarius halocynthiae</name>
    <dbReference type="NCBI Taxonomy" id="985055"/>
    <lineage>
        <taxon>Bacteria</taxon>
        <taxon>Pseudomonadati</taxon>
        <taxon>Pseudomonadota</taxon>
        <taxon>Alphaproteobacteria</taxon>
        <taxon>Rhodobacterales</taxon>
        <taxon>Paracoccaceae</taxon>
        <taxon>Aliiroseovarius</taxon>
    </lineage>
</organism>
<comment type="similarity">
    <text evidence="7">Belongs to the glycosyltransferase 87 family.</text>
</comment>
<evidence type="ECO:0000256" key="5">
    <source>
        <dbReference type="ARBA" id="ARBA00022989"/>
    </source>
</evidence>
<dbReference type="EMBL" id="VICH01000009">
    <property type="protein sequence ID" value="TQV66538.1"/>
    <property type="molecule type" value="Genomic_DNA"/>
</dbReference>
<evidence type="ECO:0000256" key="3">
    <source>
        <dbReference type="ARBA" id="ARBA00022679"/>
    </source>
</evidence>
<feature type="transmembrane region" description="Helical" evidence="8">
    <location>
        <begin position="294"/>
        <end position="310"/>
    </location>
</feature>
<keyword evidence="2" id="KW-1003">Cell membrane</keyword>
<dbReference type="GO" id="GO:0016758">
    <property type="term" value="F:hexosyltransferase activity"/>
    <property type="evidence" value="ECO:0007669"/>
    <property type="project" value="InterPro"/>
</dbReference>
<feature type="transmembrane region" description="Helical" evidence="8">
    <location>
        <begin position="347"/>
        <end position="370"/>
    </location>
</feature>
<keyword evidence="10" id="KW-1185">Reference proteome</keyword>
<evidence type="ECO:0000313" key="9">
    <source>
        <dbReference type="EMBL" id="TQV66538.1"/>
    </source>
</evidence>
<evidence type="ECO:0000313" key="10">
    <source>
        <dbReference type="Proteomes" id="UP000315816"/>
    </source>
</evidence>
<feature type="transmembrane region" description="Helical" evidence="8">
    <location>
        <begin position="322"/>
        <end position="341"/>
    </location>
</feature>
<evidence type="ECO:0000256" key="8">
    <source>
        <dbReference type="SAM" id="Phobius"/>
    </source>
</evidence>
<accession>A0A545SNH7</accession>
<protein>
    <submittedName>
        <fullName evidence="9">DUF2029 domain-containing protein</fullName>
    </submittedName>
</protein>
<evidence type="ECO:0000256" key="2">
    <source>
        <dbReference type="ARBA" id="ARBA00022475"/>
    </source>
</evidence>
<keyword evidence="3" id="KW-0808">Transferase</keyword>
<feature type="transmembrane region" description="Helical" evidence="8">
    <location>
        <begin position="111"/>
        <end position="130"/>
    </location>
</feature>
<gene>
    <name evidence="9" type="ORF">FIL88_12470</name>
</gene>
<comment type="caution">
    <text evidence="9">The sequence shown here is derived from an EMBL/GenBank/DDBJ whole genome shotgun (WGS) entry which is preliminary data.</text>
</comment>
<keyword evidence="4 8" id="KW-0812">Transmembrane</keyword>
<dbReference type="Proteomes" id="UP000315816">
    <property type="component" value="Unassembled WGS sequence"/>
</dbReference>
<dbReference type="GO" id="GO:0005886">
    <property type="term" value="C:plasma membrane"/>
    <property type="evidence" value="ECO:0007669"/>
    <property type="project" value="UniProtKB-SubCell"/>
</dbReference>
<evidence type="ECO:0000256" key="7">
    <source>
        <dbReference type="ARBA" id="ARBA00024033"/>
    </source>
</evidence>
<sequence>MAKSSVSIFAAISVVLLLLVYTSGSMHDYIAYSRQWQSILTGADPWDATYDAVGRIPENAYGPVHALLAELAPLHPLLPKFAMAALTLGVVWIPFGLNATTRDRRQAASKLLWLYVLSPVVVVTVFVFGINDALVGVLFLVTCLLRVRRAYGWTGVMLGLAALLKFYPILFTPFFAVSRSGTVKLRTMFAAAATFASGMGLAWLKWGDSIFTPFLFGDERGPKQLSILKFLNTFEDKLSIEIYVDYLLSVNSLAVVSAAAVVSVWGWLTRQGWEITGLFGILVIFMTYKVGHVQFYVSWIALYSWILAVSRDERAVSVARAFAPLAAFLALYQISYIVSYLQTGAYFLGPFVWFRVYGSVVLWVVTLWCLRRASSHLGRTVGPRVSISI</sequence>
<feature type="transmembrane region" description="Helical" evidence="8">
    <location>
        <begin position="246"/>
        <end position="265"/>
    </location>
</feature>
<reference evidence="9 10" key="1">
    <citation type="submission" date="2019-06" db="EMBL/GenBank/DDBJ databases">
        <title>A novel species of marine bacteria.</title>
        <authorList>
            <person name="Wang Y."/>
        </authorList>
    </citation>
    <scope>NUCLEOTIDE SEQUENCE [LARGE SCALE GENOMIC DNA]</scope>
    <source>
        <strain evidence="9 10">MA1-10</strain>
    </source>
</reference>
<dbReference type="AlphaFoldDB" id="A0A545SNH7"/>
<dbReference type="RefSeq" id="WP_142854202.1">
    <property type="nucleotide sequence ID" value="NZ_FXWW01000005.1"/>
</dbReference>
<keyword evidence="5 8" id="KW-1133">Transmembrane helix</keyword>
<dbReference type="Pfam" id="PF09594">
    <property type="entry name" value="GT87"/>
    <property type="match status" value="1"/>
</dbReference>
<evidence type="ECO:0000256" key="1">
    <source>
        <dbReference type="ARBA" id="ARBA00004651"/>
    </source>
</evidence>
<proteinExistence type="inferred from homology"/>
<dbReference type="InterPro" id="IPR018584">
    <property type="entry name" value="GT87"/>
</dbReference>
<evidence type="ECO:0000256" key="4">
    <source>
        <dbReference type="ARBA" id="ARBA00022692"/>
    </source>
</evidence>
<feature type="transmembrane region" description="Helical" evidence="8">
    <location>
        <begin position="150"/>
        <end position="176"/>
    </location>
</feature>